<evidence type="ECO:0000259" key="3">
    <source>
        <dbReference type="Pfam" id="PF14111"/>
    </source>
</evidence>
<proteinExistence type="predicted"/>
<dbReference type="PANTHER" id="PTHR31286:SF173">
    <property type="entry name" value="DUF4283 DOMAIN-CONTAINING PROTEIN"/>
    <property type="match status" value="1"/>
</dbReference>
<dbReference type="SUPFAM" id="SSF56219">
    <property type="entry name" value="DNase I-like"/>
    <property type="match status" value="1"/>
</dbReference>
<organism evidence="4 5">
    <name type="scientific">Brassica rapa subsp. trilocularis</name>
    <dbReference type="NCBI Taxonomy" id="1813537"/>
    <lineage>
        <taxon>Eukaryota</taxon>
        <taxon>Viridiplantae</taxon>
        <taxon>Streptophyta</taxon>
        <taxon>Embryophyta</taxon>
        <taxon>Tracheophyta</taxon>
        <taxon>Spermatophyta</taxon>
        <taxon>Magnoliopsida</taxon>
        <taxon>eudicotyledons</taxon>
        <taxon>Gunneridae</taxon>
        <taxon>Pentapetalae</taxon>
        <taxon>rosids</taxon>
        <taxon>malvids</taxon>
        <taxon>Brassicales</taxon>
        <taxon>Brassicaceae</taxon>
        <taxon>Brassiceae</taxon>
        <taxon>Brassica</taxon>
    </lineage>
</organism>
<dbReference type="Pfam" id="PF03372">
    <property type="entry name" value="Exo_endo_phos"/>
    <property type="match status" value="1"/>
</dbReference>
<feature type="domain" description="DUF4283" evidence="3">
    <location>
        <begin position="188"/>
        <end position="273"/>
    </location>
</feature>
<evidence type="ECO:0000256" key="1">
    <source>
        <dbReference type="SAM" id="MobiDB-lite"/>
    </source>
</evidence>
<dbReference type="Gene3D" id="3.60.10.10">
    <property type="entry name" value="Endonuclease/exonuclease/phosphatase"/>
    <property type="match status" value="1"/>
</dbReference>
<evidence type="ECO:0008006" key="6">
    <source>
        <dbReference type="Google" id="ProtNLM"/>
    </source>
</evidence>
<protein>
    <recommendedName>
        <fullName evidence="6">DUF4283 domain-containing protein</fullName>
    </recommendedName>
</protein>
<feature type="compositionally biased region" description="Basic and acidic residues" evidence="1">
    <location>
        <begin position="424"/>
        <end position="434"/>
    </location>
</feature>
<sequence>MTPKKKKKSRNLLKGSSKMARLQGASKPAGNPRKLAKASPLASASCADAVIAASAVMMSDTPPSVSAVNSEVSVDLQSSPSPTVEKSITLTADEEKSTSAVVGELSPQITEKDTPSAQAKDSQEVPLLVNTVKEQPAEARSLGESSEVKSYASLLKQYAVLEELGTPSEHISGAPFVFIPDDNIAAAKEEFRDFIYARFHGEWPSMGRIIGVVNAIWAKAGPRIFVHNIGPGEFLLKVTNVKTRELLLARTCWNVAGFPMFVAPWSPDFNPEEAPITDVVVPVELRDVPYLLFNQQSLSRLATAVGKPVSLAPETERKENFQVAKLFVKVDLTRMLPTKIITGFSNGREVEVSVSYPWLPMKCEACGKYGHLRVRCRTHPQSCVGERKRSVSPSTEKAKDRPRNQSRPSRGKESRRTAQSVGAVHHETETERKSPSVQPLEEGEIPTDVHKEVTHDLADGVVVVNFIGPVQSSAMTVPANSMGPGNGSAAQVSTSWSEDPGKPESEDPFLLVNHQRGLNSDRRHSMVKDWINIQRPLFGAFLETHIQENNLRRIRNAIPNGWEFFGNYEHHDSGRIIVVWDPSVRVFIYKSSAQAVTCGIFLMAENVNYTVTFVYGFNTVAERLTLWEELVGIHDSTPVLNSPWVVLGDFNQIFRLSHHSCYPNALIDSAGIDDMTSALQDAELFECQAKGSPFTWWNNCDSNPISKRIDHALINHPWESHFPDSYADFLEPKQSDHAPCLFRIPSVSRHQRKPFKFYHHITDHPEYSSVVSEAWANVVVEGSHQFKLVRRMKLLKTDLRRLNKTHYSGITGRVKHQSAIVERLQTSLLTQPDPATASEEHRERAILNVLLNAEHKFFRQRSRVRWADVGDRNTTFYHKTVTERNSRNHIHYLLDDSGRKNRNKEAGIFFNGGSVVANLTGGGCSEWSQPRGRDGGSGASSSCCGV</sequence>
<comment type="caution">
    <text evidence="4">The sequence shown here is derived from an EMBL/GenBank/DDBJ whole genome shotgun (WGS) entry which is preliminary data.</text>
</comment>
<evidence type="ECO:0000313" key="5">
    <source>
        <dbReference type="Proteomes" id="UP000823674"/>
    </source>
</evidence>
<dbReference type="InterPro" id="IPR036691">
    <property type="entry name" value="Endo/exonu/phosph_ase_sf"/>
</dbReference>
<evidence type="ECO:0000313" key="4">
    <source>
        <dbReference type="EMBL" id="KAG5398758.1"/>
    </source>
</evidence>
<dbReference type="EMBL" id="JADBGQ010000005">
    <property type="protein sequence ID" value="KAG5398758.1"/>
    <property type="molecule type" value="Genomic_DNA"/>
</dbReference>
<feature type="compositionally biased region" description="Polar residues" evidence="1">
    <location>
        <begin position="488"/>
        <end position="497"/>
    </location>
</feature>
<feature type="domain" description="Endonuclease/exonuclease/phosphatase" evidence="2">
    <location>
        <begin position="518"/>
        <end position="737"/>
    </location>
</feature>
<dbReference type="InterPro" id="IPR025558">
    <property type="entry name" value="DUF4283"/>
</dbReference>
<dbReference type="PANTHER" id="PTHR31286">
    <property type="entry name" value="GLYCINE-RICH CELL WALL STRUCTURAL PROTEIN 1.8-LIKE"/>
    <property type="match status" value="1"/>
</dbReference>
<feature type="region of interest" description="Disordered" evidence="1">
    <location>
        <begin position="482"/>
        <end position="507"/>
    </location>
</feature>
<evidence type="ECO:0000259" key="2">
    <source>
        <dbReference type="Pfam" id="PF03372"/>
    </source>
</evidence>
<name>A0ABQ7MKQ6_BRACM</name>
<feature type="region of interest" description="Disordered" evidence="1">
    <location>
        <begin position="381"/>
        <end position="443"/>
    </location>
</feature>
<reference evidence="4 5" key="1">
    <citation type="submission" date="2021-03" db="EMBL/GenBank/DDBJ databases">
        <authorList>
            <person name="King G.J."/>
            <person name="Bancroft I."/>
            <person name="Baten A."/>
            <person name="Bloomfield J."/>
            <person name="Borpatragohain P."/>
            <person name="He Z."/>
            <person name="Irish N."/>
            <person name="Irwin J."/>
            <person name="Liu K."/>
            <person name="Mauleon R.P."/>
            <person name="Moore J."/>
            <person name="Morris R."/>
            <person name="Ostergaard L."/>
            <person name="Wang B."/>
            <person name="Wells R."/>
        </authorList>
    </citation>
    <scope>NUCLEOTIDE SEQUENCE [LARGE SCALE GENOMIC DNA]</scope>
    <source>
        <strain evidence="4">R-o-18</strain>
        <tissue evidence="4">Leaf</tissue>
    </source>
</reference>
<feature type="region of interest" description="Disordered" evidence="1">
    <location>
        <begin position="1"/>
        <end position="42"/>
    </location>
</feature>
<gene>
    <name evidence="4" type="primary">A05g509210.1_BraROA</name>
    <name evidence="4" type="ORF">IGI04_020572</name>
</gene>
<dbReference type="InterPro" id="IPR040256">
    <property type="entry name" value="At4g02000-like"/>
</dbReference>
<feature type="region of interest" description="Disordered" evidence="1">
    <location>
        <begin position="927"/>
        <end position="946"/>
    </location>
</feature>
<feature type="compositionally biased region" description="Basic residues" evidence="1">
    <location>
        <begin position="1"/>
        <end position="11"/>
    </location>
</feature>
<keyword evidence="5" id="KW-1185">Reference proteome</keyword>
<dbReference type="InterPro" id="IPR005135">
    <property type="entry name" value="Endo/exonuclease/phosphatase"/>
</dbReference>
<dbReference type="Pfam" id="PF14111">
    <property type="entry name" value="DUF4283"/>
    <property type="match status" value="1"/>
</dbReference>
<dbReference type="Proteomes" id="UP000823674">
    <property type="component" value="Chromosome A05"/>
</dbReference>
<accession>A0ABQ7MKQ6</accession>